<comment type="caution">
    <text evidence="6">The sequence shown here is derived from an EMBL/GenBank/DDBJ whole genome shotgun (WGS) entry which is preliminary data.</text>
</comment>
<name>A0A8H3TUM9_9TREE</name>
<feature type="compositionally biased region" description="Polar residues" evidence="4">
    <location>
        <begin position="226"/>
        <end position="240"/>
    </location>
</feature>
<dbReference type="Gene3D" id="3.30.40.10">
    <property type="entry name" value="Zinc/RING finger domain, C3HC4 (zinc finger)"/>
    <property type="match status" value="1"/>
</dbReference>
<dbReference type="PROSITE" id="PS00518">
    <property type="entry name" value="ZF_RING_1"/>
    <property type="match status" value="1"/>
</dbReference>
<dbReference type="GO" id="GO:0004842">
    <property type="term" value="F:ubiquitin-protein transferase activity"/>
    <property type="evidence" value="ECO:0007669"/>
    <property type="project" value="TreeGrafter"/>
</dbReference>
<feature type="region of interest" description="Disordered" evidence="4">
    <location>
        <begin position="762"/>
        <end position="799"/>
    </location>
</feature>
<evidence type="ECO:0000256" key="1">
    <source>
        <dbReference type="ARBA" id="ARBA00022723"/>
    </source>
</evidence>
<evidence type="ECO:0000313" key="7">
    <source>
        <dbReference type="Proteomes" id="UP000620104"/>
    </source>
</evidence>
<reference evidence="6" key="1">
    <citation type="submission" date="2020-07" db="EMBL/GenBank/DDBJ databases">
        <title>Draft Genome Sequence of a Deep-Sea Yeast, Naganishia (Cryptococcus) liquefaciens strain N6.</title>
        <authorList>
            <person name="Han Y.W."/>
            <person name="Kajitani R."/>
            <person name="Morimoto H."/>
            <person name="Parhat M."/>
            <person name="Tsubouchi H."/>
            <person name="Bakenova O."/>
            <person name="Ogata M."/>
            <person name="Argunhan B."/>
            <person name="Aoki R."/>
            <person name="Kajiwara S."/>
            <person name="Itoh T."/>
            <person name="Iwasaki H."/>
        </authorList>
    </citation>
    <scope>NUCLEOTIDE SEQUENCE</scope>
    <source>
        <strain evidence="6">N6</strain>
    </source>
</reference>
<proteinExistence type="predicted"/>
<organism evidence="6 7">
    <name type="scientific">Naganishia liquefaciens</name>
    <dbReference type="NCBI Taxonomy" id="104408"/>
    <lineage>
        <taxon>Eukaryota</taxon>
        <taxon>Fungi</taxon>
        <taxon>Dikarya</taxon>
        <taxon>Basidiomycota</taxon>
        <taxon>Agaricomycotina</taxon>
        <taxon>Tremellomycetes</taxon>
        <taxon>Filobasidiales</taxon>
        <taxon>Filobasidiaceae</taxon>
        <taxon>Naganishia</taxon>
    </lineage>
</organism>
<dbReference type="GO" id="GO:0006511">
    <property type="term" value="P:ubiquitin-dependent protein catabolic process"/>
    <property type="evidence" value="ECO:0007669"/>
    <property type="project" value="TreeGrafter"/>
</dbReference>
<feature type="domain" description="RING-type" evidence="5">
    <location>
        <begin position="159"/>
        <end position="305"/>
    </location>
</feature>
<dbReference type="EMBL" id="BLZA01000021">
    <property type="protein sequence ID" value="GHJ87418.1"/>
    <property type="molecule type" value="Genomic_DNA"/>
</dbReference>
<evidence type="ECO:0000256" key="3">
    <source>
        <dbReference type="ARBA" id="ARBA00022833"/>
    </source>
</evidence>
<dbReference type="InterPro" id="IPR001841">
    <property type="entry name" value="Znf_RING"/>
</dbReference>
<keyword evidence="1" id="KW-0479">Metal-binding</keyword>
<dbReference type="PANTHER" id="PTHR16079">
    <property type="entry name" value="UBIQUITIN LIGASE PROTEIN CHFR"/>
    <property type="match status" value="1"/>
</dbReference>
<protein>
    <recommendedName>
        <fullName evidence="5">RING-type domain-containing protein</fullName>
    </recommendedName>
</protein>
<evidence type="ECO:0000313" key="6">
    <source>
        <dbReference type="EMBL" id="GHJ87418.1"/>
    </source>
</evidence>
<dbReference type="Proteomes" id="UP000620104">
    <property type="component" value="Unassembled WGS sequence"/>
</dbReference>
<keyword evidence="3" id="KW-0862">Zinc</keyword>
<feature type="region of interest" description="Disordered" evidence="4">
    <location>
        <begin position="220"/>
        <end position="260"/>
    </location>
</feature>
<dbReference type="InterPro" id="IPR017907">
    <property type="entry name" value="Znf_RING_CS"/>
</dbReference>
<feature type="region of interest" description="Disordered" evidence="4">
    <location>
        <begin position="351"/>
        <end position="370"/>
    </location>
</feature>
<gene>
    <name evidence="6" type="ORF">NliqN6_3820</name>
</gene>
<dbReference type="OrthoDB" id="1305878at2759"/>
<sequence length="996" mass="108716">MDENVQRVVGGAMSADLSSMCMDEIRVRKELSEQSTTWSFLHQREDDRIRSRDETIKHGAIQPALKKIRFNDRARQGSAPPRLEFGFNASSSSFGTGSSASALQGKPLSLLTEVDAFRSASVRDDPARNHVANDKAVHIETSDNRMEGLLDDLETEVTCGLCAGVFIDPVALNPCSHVFCGSCIVNYLQSYRISTSMSYTNPFPALKEYMRRMREISEDRYEEGYESTSSNEDGGNTSPRTGRARRHSEDGSDSEEDDYYPVNPYLQRARATASVISEADAAGLDSTIRIGISKTPKKGLACPACRTQPIVDATSSCLVTSMVELVQRHRPDLVRSANEMAQAQKVYKRGDKLSFPIPSPASTSDSRQTENDAYGRTVISGSTSQTAGSSAPTVMGELLAPMARNRPDRRGGRDYWSPCYHCASIRSHESPDRYICPEPVVARTWRTDLGCPPGHSLCSICGELGPEALAQTCSGCGEGVCGIPTRGCKIPKLVEIQRLLTSSSYTQVERITSAARVWDYTWAAYRDSFQHNYYELAKFVLFCIKANQAASPPSRSVPSAVSTSTQTDAVPAPQKMTMIDVVKSTMARLETQPERGGLRKVFERANKAWPWMSQDDPERLCKLCLNAMLEASIFEWWMGESAKAEVARHLPVKQADCKYGRNCAFQENLEHAKAFNHLCERMSDDDFVASTQPTPTSDPVTSSNVGADSTLLLCRAIVDIGLAFDVSTAVISELSENCRIAELQSQTNGIHSIDRHFHSEGAADFPYHDEDDEELSDGSHDGSEHSEGTPASTIYQERGVESRATQTDFFVSNEATANEGERTGLNDEEPATAVGRTVVDENGDPMRLDQNTVSAFINFVLQGDATRGCEDTNLNGNSALDVIQAATASSDSPVPDTEAGEARLENVAPRLDDPMTGSISRQESVVEDLVAGNDASGYNDIDKVFGTATTRRPDSTNGEIAVKTSGSEARMYLALSRARQETASPRSSPAPEGIRA</sequence>
<dbReference type="AlphaFoldDB" id="A0A8H3TUM9"/>
<feature type="region of interest" description="Disordered" evidence="4">
    <location>
        <begin position="976"/>
        <end position="996"/>
    </location>
</feature>
<dbReference type="InterPro" id="IPR052256">
    <property type="entry name" value="E3_ubiquitin-ligase_CHFR"/>
</dbReference>
<keyword evidence="2" id="KW-0863">Zinc-finger</keyword>
<dbReference type="Pfam" id="PF13923">
    <property type="entry name" value="zf-C3HC4_2"/>
    <property type="match status" value="1"/>
</dbReference>
<feature type="compositionally biased region" description="Basic and acidic residues" evidence="4">
    <location>
        <begin position="777"/>
        <end position="787"/>
    </location>
</feature>
<evidence type="ECO:0000256" key="4">
    <source>
        <dbReference type="SAM" id="MobiDB-lite"/>
    </source>
</evidence>
<dbReference type="SMART" id="SM00184">
    <property type="entry name" value="RING"/>
    <property type="match status" value="1"/>
</dbReference>
<evidence type="ECO:0000259" key="5">
    <source>
        <dbReference type="SMART" id="SM00184"/>
    </source>
</evidence>
<dbReference type="GO" id="GO:0008270">
    <property type="term" value="F:zinc ion binding"/>
    <property type="evidence" value="ECO:0007669"/>
    <property type="project" value="UniProtKB-KW"/>
</dbReference>
<accession>A0A8H3TUM9</accession>
<dbReference type="SUPFAM" id="SSF57850">
    <property type="entry name" value="RING/U-box"/>
    <property type="match status" value="1"/>
</dbReference>
<dbReference type="InterPro" id="IPR013083">
    <property type="entry name" value="Znf_RING/FYVE/PHD"/>
</dbReference>
<keyword evidence="7" id="KW-1185">Reference proteome</keyword>
<evidence type="ECO:0000256" key="2">
    <source>
        <dbReference type="ARBA" id="ARBA00022771"/>
    </source>
</evidence>
<dbReference type="GO" id="GO:0016567">
    <property type="term" value="P:protein ubiquitination"/>
    <property type="evidence" value="ECO:0007669"/>
    <property type="project" value="TreeGrafter"/>
</dbReference>
<dbReference type="GO" id="GO:0005634">
    <property type="term" value="C:nucleus"/>
    <property type="evidence" value="ECO:0007669"/>
    <property type="project" value="TreeGrafter"/>
</dbReference>
<dbReference type="PANTHER" id="PTHR16079:SF4">
    <property type="entry name" value="E3 UBIQUITIN-PROTEIN LIGASE CHFR"/>
    <property type="match status" value="1"/>
</dbReference>